<dbReference type="AlphaFoldDB" id="A0A323USS1"/>
<dbReference type="PANTHER" id="PTHR30160:SF1">
    <property type="entry name" value="LIPOPOLYSACCHARIDE 1,2-N-ACETYLGLUCOSAMINETRANSFERASE-RELATED"/>
    <property type="match status" value="1"/>
</dbReference>
<dbReference type="InterPro" id="IPR002201">
    <property type="entry name" value="Glyco_trans_9"/>
</dbReference>
<evidence type="ECO:0000256" key="2">
    <source>
        <dbReference type="ARBA" id="ARBA00022679"/>
    </source>
</evidence>
<dbReference type="SUPFAM" id="SSF53756">
    <property type="entry name" value="UDP-Glycosyltransferase/glycogen phosphorylase"/>
    <property type="match status" value="1"/>
</dbReference>
<keyword evidence="2 3" id="KW-0808">Transferase</keyword>
<keyword evidence="1" id="KW-0328">Glycosyltransferase</keyword>
<evidence type="ECO:0000313" key="4">
    <source>
        <dbReference type="Proteomes" id="UP000248259"/>
    </source>
</evidence>
<dbReference type="OrthoDB" id="9797795at2"/>
<proteinExistence type="predicted"/>
<organism evidence="3 4">
    <name type="scientific">Parazoarcus communis SWub3 = DSM 12120</name>
    <dbReference type="NCBI Taxonomy" id="1121029"/>
    <lineage>
        <taxon>Bacteria</taxon>
        <taxon>Pseudomonadati</taxon>
        <taxon>Pseudomonadota</taxon>
        <taxon>Betaproteobacteria</taxon>
        <taxon>Rhodocyclales</taxon>
        <taxon>Zoogloeaceae</taxon>
        <taxon>Parazoarcus</taxon>
    </lineage>
</organism>
<gene>
    <name evidence="3" type="ORF">DNK49_18115</name>
</gene>
<dbReference type="InterPro" id="IPR051199">
    <property type="entry name" value="LPS_LOS_Heptosyltrfase"/>
</dbReference>
<name>A0A323USS1_9RHOO</name>
<dbReference type="PANTHER" id="PTHR30160">
    <property type="entry name" value="TETRAACYLDISACCHARIDE 4'-KINASE-RELATED"/>
    <property type="match status" value="1"/>
</dbReference>
<sequence length="379" mass="42264">MLEIRDSVFPILDSFFLYGRQEGKGGVAVVRLDAIGDFILWLPFAQVYRQLYPDQKIVLFANEAWADFARSFAFWDDVVSVRVDDLVYSPLYRWRMLYNISKYGFSVAIHPTCSRVLLKGDSLVRATKAHERIGSAGDQSNISARHKAVSDSWYTRLVPMNLRLIAELERNAEFFRGLGGERQHLLPMGDVPGGEVHVSVPAGAYVVLFPGASWEGRRWPVSRFAELAQWLFRSFGLWVVICGSENERHLAEMLVGGAGVPNISNFAGKTTLAEFAMLIQRATLLIGNETSAIHLASAVGTPSICLLGGGHFGRFVPYPKDWSGCQPRPVYFVMDCYGCNWRCTKPRAPGGCVPCIDAISLDAVKREVSRLMHELPRVS</sequence>
<dbReference type="Gene3D" id="3.40.50.2000">
    <property type="entry name" value="Glycogen Phosphorylase B"/>
    <property type="match status" value="2"/>
</dbReference>
<accession>A0A323USS1</accession>
<evidence type="ECO:0000313" key="3">
    <source>
        <dbReference type="EMBL" id="PZA15083.1"/>
    </source>
</evidence>
<evidence type="ECO:0000256" key="1">
    <source>
        <dbReference type="ARBA" id="ARBA00022676"/>
    </source>
</evidence>
<protein>
    <submittedName>
        <fullName evidence="3">Lipopolysaccharide heptosyltransferase family protein</fullName>
    </submittedName>
</protein>
<reference evidence="3 4" key="1">
    <citation type="submission" date="2018-06" db="EMBL/GenBank/DDBJ databases">
        <title>Azoarcus communis strain SWub3 genome.</title>
        <authorList>
            <person name="Zorraquino Salvo V."/>
            <person name="Toubiana D."/>
            <person name="Blumwald E."/>
        </authorList>
    </citation>
    <scope>NUCLEOTIDE SEQUENCE [LARGE SCALE GENOMIC DNA]</scope>
    <source>
        <strain evidence="3 4">SWub3</strain>
    </source>
</reference>
<dbReference type="Pfam" id="PF01075">
    <property type="entry name" value="Glyco_transf_9"/>
    <property type="match status" value="1"/>
</dbReference>
<dbReference type="EMBL" id="QKOE01000017">
    <property type="protein sequence ID" value="PZA15083.1"/>
    <property type="molecule type" value="Genomic_DNA"/>
</dbReference>
<comment type="caution">
    <text evidence="3">The sequence shown here is derived from an EMBL/GenBank/DDBJ whole genome shotgun (WGS) entry which is preliminary data.</text>
</comment>
<dbReference type="Proteomes" id="UP000248259">
    <property type="component" value="Unassembled WGS sequence"/>
</dbReference>
<dbReference type="GO" id="GO:0005829">
    <property type="term" value="C:cytosol"/>
    <property type="evidence" value="ECO:0007669"/>
    <property type="project" value="TreeGrafter"/>
</dbReference>
<dbReference type="GO" id="GO:0009244">
    <property type="term" value="P:lipopolysaccharide core region biosynthetic process"/>
    <property type="evidence" value="ECO:0007669"/>
    <property type="project" value="TreeGrafter"/>
</dbReference>
<dbReference type="GO" id="GO:0008713">
    <property type="term" value="F:ADP-heptose-lipopolysaccharide heptosyltransferase activity"/>
    <property type="evidence" value="ECO:0007669"/>
    <property type="project" value="TreeGrafter"/>
</dbReference>
<dbReference type="CDD" id="cd03789">
    <property type="entry name" value="GT9_LPS_heptosyltransferase"/>
    <property type="match status" value="1"/>
</dbReference>
<keyword evidence="4" id="KW-1185">Reference proteome</keyword>